<dbReference type="EMBL" id="CP134050">
    <property type="protein sequence ID" value="WNC13721.1"/>
    <property type="molecule type" value="Genomic_DNA"/>
</dbReference>
<dbReference type="PANTHER" id="PTHR35568">
    <property type="entry name" value="TRANSCRIPTIONAL REGULATOR DAUR"/>
    <property type="match status" value="1"/>
</dbReference>
<organism evidence="3 4">
    <name type="scientific">Brevibacillus brevis</name>
    <name type="common">Bacillus brevis</name>
    <dbReference type="NCBI Taxonomy" id="1393"/>
    <lineage>
        <taxon>Bacteria</taxon>
        <taxon>Bacillati</taxon>
        <taxon>Bacillota</taxon>
        <taxon>Bacilli</taxon>
        <taxon>Bacillales</taxon>
        <taxon>Paenibacillaceae</taxon>
        <taxon>Brevibacillus</taxon>
    </lineage>
</organism>
<gene>
    <name evidence="3" type="ORF">RGB73_24015</name>
</gene>
<feature type="domain" description="Transcriptional regulator DauR-like HTH" evidence="2">
    <location>
        <begin position="170"/>
        <end position="231"/>
    </location>
</feature>
<evidence type="ECO:0000259" key="2">
    <source>
        <dbReference type="Pfam" id="PF13309"/>
    </source>
</evidence>
<proteinExistence type="predicted"/>
<evidence type="ECO:0000313" key="3">
    <source>
        <dbReference type="EMBL" id="WNC13721.1"/>
    </source>
</evidence>
<reference evidence="3 4" key="1">
    <citation type="submission" date="2023-09" db="EMBL/GenBank/DDBJ databases">
        <title>Complete Genome and Methylome dissection of Bacillus brevis NEB573 original source of BbsI restriction endonuclease.</title>
        <authorList>
            <person name="Fomenkov A."/>
            <person name="Roberts R.D."/>
        </authorList>
    </citation>
    <scope>NUCLEOTIDE SEQUENCE [LARGE SCALE GENOMIC DNA]</scope>
    <source>
        <strain evidence="3 4">NEB573</strain>
    </source>
</reference>
<dbReference type="InterPro" id="IPR039446">
    <property type="entry name" value="DauR-like"/>
</dbReference>
<name>A0ABY9T150_BREBE</name>
<feature type="domain" description="YheO-like" evidence="1">
    <location>
        <begin position="27"/>
        <end position="141"/>
    </location>
</feature>
<accession>A0ABY9T150</accession>
<dbReference type="PANTHER" id="PTHR35568:SF1">
    <property type="entry name" value="TRANSCRIPTIONAL REGULATOR DAUR"/>
    <property type="match status" value="1"/>
</dbReference>
<dbReference type="InterPro" id="IPR013559">
    <property type="entry name" value="YheO"/>
</dbReference>
<keyword evidence="4" id="KW-1185">Reference proteome</keyword>
<evidence type="ECO:0000313" key="4">
    <source>
        <dbReference type="Proteomes" id="UP001256827"/>
    </source>
</evidence>
<dbReference type="Pfam" id="PF08348">
    <property type="entry name" value="PAS_6"/>
    <property type="match status" value="1"/>
</dbReference>
<dbReference type="RefSeq" id="WP_310765274.1">
    <property type="nucleotide sequence ID" value="NZ_CP134050.1"/>
</dbReference>
<sequence length="236" mass="26046">MNPELNPQESKKSGKSEAAMKKTHPILASYIPVVEGLAKTFGNHCEVVLHDLTDDLASSIIAIHNGHVSGRQVGSPVTNLALQALRSAKVSEEPYDLNYRNETIKGKQIKSSSIYIKDEAGVVIGSLCINIDVTHLAMAHAVLGSMMEIEDKQDERKEDENFAPTVAVLMEQMIDDCLKRTGKPIALMQKEDKIQFIRLLDEAGLFLIKGAVQHVADLLDVSKFTVYSYLDKKDGR</sequence>
<protein>
    <submittedName>
        <fullName evidence="3">PAS domain-containing protein</fullName>
    </submittedName>
</protein>
<dbReference type="Pfam" id="PF13309">
    <property type="entry name" value="HTH_22"/>
    <property type="match status" value="1"/>
</dbReference>
<dbReference type="Proteomes" id="UP001256827">
    <property type="component" value="Chromosome"/>
</dbReference>
<evidence type="ECO:0000259" key="1">
    <source>
        <dbReference type="Pfam" id="PF08348"/>
    </source>
</evidence>
<dbReference type="InterPro" id="IPR039445">
    <property type="entry name" value="DauR-like_HTH"/>
</dbReference>